<dbReference type="CDD" id="cd02440">
    <property type="entry name" value="AdoMet_MTases"/>
    <property type="match status" value="1"/>
</dbReference>
<dbReference type="Proteomes" id="UP000193334">
    <property type="component" value="Chromosome"/>
</dbReference>
<accession>A0A1W6LM85</accession>
<dbReference type="AlphaFoldDB" id="A0A1W6LM85"/>
<evidence type="ECO:0000256" key="6">
    <source>
        <dbReference type="HAMAP-Rule" id="MF_00074"/>
    </source>
</evidence>
<dbReference type="HAMAP" id="MF_00074">
    <property type="entry name" value="16SrRNA_methyltr_G"/>
    <property type="match status" value="1"/>
</dbReference>
<dbReference type="STRING" id="1941349.STSP1_01263"/>
<dbReference type="RefSeq" id="WP_085755548.1">
    <property type="nucleotide sequence ID" value="NZ_CP021023.1"/>
</dbReference>
<comment type="similarity">
    <text evidence="6">Belongs to the methyltransferase superfamily. RNA methyltransferase RsmG family.</text>
</comment>
<feature type="binding site" evidence="6">
    <location>
        <begin position="97"/>
        <end position="99"/>
    </location>
    <ligand>
        <name>S-adenosyl-L-methionine</name>
        <dbReference type="ChEBI" id="CHEBI:59789"/>
    </ligand>
</feature>
<feature type="binding site" evidence="6">
    <location>
        <position position="79"/>
    </location>
    <ligand>
        <name>S-adenosyl-L-methionine</name>
        <dbReference type="ChEBI" id="CHEBI:59789"/>
    </ligand>
</feature>
<dbReference type="PANTHER" id="PTHR31760">
    <property type="entry name" value="S-ADENOSYL-L-METHIONINE-DEPENDENT METHYLTRANSFERASES SUPERFAMILY PROTEIN"/>
    <property type="match status" value="1"/>
</dbReference>
<dbReference type="InterPro" id="IPR003682">
    <property type="entry name" value="rRNA_ssu_MeTfrase_G"/>
</dbReference>
<dbReference type="PANTHER" id="PTHR31760:SF0">
    <property type="entry name" value="S-ADENOSYL-L-METHIONINE-DEPENDENT METHYLTRANSFERASES SUPERFAMILY PROTEIN"/>
    <property type="match status" value="1"/>
</dbReference>
<evidence type="ECO:0000256" key="1">
    <source>
        <dbReference type="ARBA" id="ARBA00022490"/>
    </source>
</evidence>
<comment type="function">
    <text evidence="6">Specifically methylates the N7 position of a guanine in 16S rRNA.</text>
</comment>
<organism evidence="7 8">
    <name type="scientific">Sedimentisphaera salicampi</name>
    <dbReference type="NCBI Taxonomy" id="1941349"/>
    <lineage>
        <taxon>Bacteria</taxon>
        <taxon>Pseudomonadati</taxon>
        <taxon>Planctomycetota</taxon>
        <taxon>Phycisphaerae</taxon>
        <taxon>Sedimentisphaerales</taxon>
        <taxon>Sedimentisphaeraceae</taxon>
        <taxon>Sedimentisphaera</taxon>
    </lineage>
</organism>
<gene>
    <name evidence="6 7" type="primary">rsmG</name>
    <name evidence="7" type="ORF">STSP1_01263</name>
</gene>
<dbReference type="EC" id="2.1.1.-" evidence="6"/>
<dbReference type="SUPFAM" id="SSF53335">
    <property type="entry name" value="S-adenosyl-L-methionine-dependent methyltransferases"/>
    <property type="match status" value="1"/>
</dbReference>
<evidence type="ECO:0000256" key="4">
    <source>
        <dbReference type="ARBA" id="ARBA00022679"/>
    </source>
</evidence>
<keyword evidence="1 6" id="KW-0963">Cytoplasm</keyword>
<keyword evidence="8" id="KW-1185">Reference proteome</keyword>
<feature type="binding site" evidence="6">
    <location>
        <begin position="125"/>
        <end position="126"/>
    </location>
    <ligand>
        <name>S-adenosyl-L-methionine</name>
        <dbReference type="ChEBI" id="CHEBI:59789"/>
    </ligand>
</feature>
<evidence type="ECO:0000313" key="8">
    <source>
        <dbReference type="Proteomes" id="UP000193334"/>
    </source>
</evidence>
<dbReference type="NCBIfam" id="TIGR00138">
    <property type="entry name" value="rsmG_gidB"/>
    <property type="match status" value="1"/>
</dbReference>
<feature type="binding site" evidence="6">
    <location>
        <position position="74"/>
    </location>
    <ligand>
        <name>S-adenosyl-L-methionine</name>
        <dbReference type="ChEBI" id="CHEBI:59789"/>
    </ligand>
</feature>
<evidence type="ECO:0000256" key="5">
    <source>
        <dbReference type="ARBA" id="ARBA00022691"/>
    </source>
</evidence>
<dbReference type="GO" id="GO:0005829">
    <property type="term" value="C:cytosol"/>
    <property type="evidence" value="ECO:0007669"/>
    <property type="project" value="TreeGrafter"/>
</dbReference>
<dbReference type="GO" id="GO:0070043">
    <property type="term" value="F:rRNA (guanine-N7-)-methyltransferase activity"/>
    <property type="evidence" value="ECO:0007669"/>
    <property type="project" value="UniProtKB-UniRule"/>
</dbReference>
<dbReference type="EMBL" id="CP021023">
    <property type="protein sequence ID" value="ARN56871.1"/>
    <property type="molecule type" value="Genomic_DNA"/>
</dbReference>
<dbReference type="InterPro" id="IPR029063">
    <property type="entry name" value="SAM-dependent_MTases_sf"/>
</dbReference>
<comment type="subcellular location">
    <subcellularLocation>
        <location evidence="6">Cytoplasm</location>
    </subcellularLocation>
</comment>
<evidence type="ECO:0000256" key="3">
    <source>
        <dbReference type="ARBA" id="ARBA00022603"/>
    </source>
</evidence>
<keyword evidence="4 6" id="KW-0808">Transferase</keyword>
<feature type="binding site" evidence="6">
    <location>
        <position position="144"/>
    </location>
    <ligand>
        <name>S-adenosyl-L-methionine</name>
        <dbReference type="ChEBI" id="CHEBI:59789"/>
    </ligand>
</feature>
<dbReference type="KEGG" id="pbp:STSP1_01263"/>
<name>A0A1W6LM85_9BACT</name>
<evidence type="ECO:0000256" key="2">
    <source>
        <dbReference type="ARBA" id="ARBA00022552"/>
    </source>
</evidence>
<keyword evidence="3 6" id="KW-0489">Methyltransferase</keyword>
<keyword evidence="5 6" id="KW-0949">S-adenosyl-L-methionine</keyword>
<sequence>MGQTRLESLSDEQREKLDLFARLLIEHNERLNLTRIIEPEEIKTKHFEDSLAPLEMFIDYQNNTDRLPSLADIGSGGGFPGLVLAAVLPEWHIVSIEATGKKADFQQLVVEELQLMNAEVINDRAETLSQEPEYRETFDFALNRAVGTVSLVAEITGGLVRRGGYFLSYKGPKVDDELKTGAEALKLMGFARPEQIPYKTSGEEAADLRILRAKKIKSTPRKYPREFKYIKKRHLGM</sequence>
<evidence type="ECO:0000313" key="7">
    <source>
        <dbReference type="EMBL" id="ARN56871.1"/>
    </source>
</evidence>
<reference evidence="8" key="1">
    <citation type="submission" date="2017-04" db="EMBL/GenBank/DDBJ databases">
        <title>Comparative genomics and description of representatives of a novel lineage of planctomycetes thriving in anoxic sediments.</title>
        <authorList>
            <person name="Spring S."/>
            <person name="Bunk B."/>
            <person name="Sproer C."/>
        </authorList>
    </citation>
    <scope>NUCLEOTIDE SEQUENCE [LARGE SCALE GENOMIC DNA]</scope>
    <source>
        <strain evidence="8">ST-PulAB-D4</strain>
    </source>
</reference>
<dbReference type="Gene3D" id="3.40.50.150">
    <property type="entry name" value="Vaccinia Virus protein VP39"/>
    <property type="match status" value="1"/>
</dbReference>
<proteinExistence type="inferred from homology"/>
<protein>
    <recommendedName>
        <fullName evidence="6">Ribosomal RNA small subunit methyltransferase G</fullName>
        <ecNumber evidence="6">2.1.1.-</ecNumber>
    </recommendedName>
    <alternativeName>
        <fullName evidence="6">16S rRNA 7-methylguanosine methyltransferase</fullName>
        <shortName evidence="6">16S rRNA m7G methyltransferase</shortName>
    </alternativeName>
</protein>
<dbReference type="Pfam" id="PF02527">
    <property type="entry name" value="GidB"/>
    <property type="match status" value="1"/>
</dbReference>
<keyword evidence="2 6" id="KW-0698">rRNA processing</keyword>